<keyword evidence="2" id="KW-0472">Membrane</keyword>
<evidence type="ECO:0000256" key="1">
    <source>
        <dbReference type="SAM" id="MobiDB-lite"/>
    </source>
</evidence>
<keyword evidence="2" id="KW-1133">Transmembrane helix</keyword>
<feature type="compositionally biased region" description="Pro residues" evidence="1">
    <location>
        <begin position="110"/>
        <end position="132"/>
    </location>
</feature>
<dbReference type="EMBL" id="BNJK01000001">
    <property type="protein sequence ID" value="GHO96931.1"/>
    <property type="molecule type" value="Genomic_DNA"/>
</dbReference>
<feature type="compositionally biased region" description="Pro residues" evidence="1">
    <location>
        <begin position="140"/>
        <end position="180"/>
    </location>
</feature>
<protein>
    <submittedName>
        <fullName evidence="3">Uncharacterized protein</fullName>
    </submittedName>
</protein>
<name>A0A8J3IVF5_9CHLR</name>
<comment type="caution">
    <text evidence="3">The sequence shown here is derived from an EMBL/GenBank/DDBJ whole genome shotgun (WGS) entry which is preliminary data.</text>
</comment>
<evidence type="ECO:0000313" key="3">
    <source>
        <dbReference type="EMBL" id="GHO96931.1"/>
    </source>
</evidence>
<feature type="region of interest" description="Disordered" evidence="1">
    <location>
        <begin position="94"/>
        <end position="188"/>
    </location>
</feature>
<gene>
    <name evidence="3" type="ORF">KSF_069790</name>
</gene>
<dbReference type="Proteomes" id="UP000597444">
    <property type="component" value="Unassembled WGS sequence"/>
</dbReference>
<keyword evidence="2" id="KW-0812">Transmembrane</keyword>
<proteinExistence type="predicted"/>
<evidence type="ECO:0000313" key="4">
    <source>
        <dbReference type="Proteomes" id="UP000597444"/>
    </source>
</evidence>
<reference evidence="3" key="1">
    <citation type="submission" date="2020-10" db="EMBL/GenBank/DDBJ databases">
        <title>Taxonomic study of unclassified bacteria belonging to the class Ktedonobacteria.</title>
        <authorList>
            <person name="Yabe S."/>
            <person name="Wang C.M."/>
            <person name="Zheng Y."/>
            <person name="Sakai Y."/>
            <person name="Cavaletti L."/>
            <person name="Monciardini P."/>
            <person name="Donadio S."/>
        </authorList>
    </citation>
    <scope>NUCLEOTIDE SEQUENCE</scope>
    <source>
        <strain evidence="3">ID150040</strain>
    </source>
</reference>
<feature type="transmembrane region" description="Helical" evidence="2">
    <location>
        <begin position="21"/>
        <end position="43"/>
    </location>
</feature>
<evidence type="ECO:0000256" key="2">
    <source>
        <dbReference type="SAM" id="Phobius"/>
    </source>
</evidence>
<dbReference type="RefSeq" id="WP_220207520.1">
    <property type="nucleotide sequence ID" value="NZ_BNJK01000001.1"/>
</dbReference>
<sequence>MRTNLFTWLLYRILGQNWGRVVSGSLGILIGLLFLFVTIASRTGGTNALIAYGFSLLLLVASAFIVMRGVQGLKQKAASNQVSYGGAGQYSYAPGQPAYPPQPQHNMPYGQPPAPQYPPAAPYGQPAYPPQPVAGQPQYPAYPAPGAPYGQPPTPQYPPAAPYGQPAYPPQPGYAPPPAGQYPQYPRQ</sequence>
<accession>A0A8J3IVF5</accession>
<organism evidence="3 4">
    <name type="scientific">Reticulibacter mediterranei</name>
    <dbReference type="NCBI Taxonomy" id="2778369"/>
    <lineage>
        <taxon>Bacteria</taxon>
        <taxon>Bacillati</taxon>
        <taxon>Chloroflexota</taxon>
        <taxon>Ktedonobacteria</taxon>
        <taxon>Ktedonobacterales</taxon>
        <taxon>Reticulibacteraceae</taxon>
        <taxon>Reticulibacter</taxon>
    </lineage>
</organism>
<feature type="transmembrane region" description="Helical" evidence="2">
    <location>
        <begin position="49"/>
        <end position="67"/>
    </location>
</feature>
<dbReference type="AlphaFoldDB" id="A0A8J3IVF5"/>
<keyword evidence="4" id="KW-1185">Reference proteome</keyword>